<dbReference type="SMART" id="SM00448">
    <property type="entry name" value="REC"/>
    <property type="match status" value="1"/>
</dbReference>
<keyword evidence="1" id="KW-0805">Transcription regulation</keyword>
<accession>A0A1M5X9Q9</accession>
<dbReference type="PROSITE" id="PS50043">
    <property type="entry name" value="HTH_LUXR_2"/>
    <property type="match status" value="1"/>
</dbReference>
<dbReference type="Proteomes" id="UP000189796">
    <property type="component" value="Chromosome I"/>
</dbReference>
<dbReference type="InterPro" id="IPR000792">
    <property type="entry name" value="Tscrpt_reg_LuxR_C"/>
</dbReference>
<dbReference type="GO" id="GO:0003677">
    <property type="term" value="F:DNA binding"/>
    <property type="evidence" value="ECO:0007669"/>
    <property type="project" value="UniProtKB-KW"/>
</dbReference>
<dbReference type="OrthoDB" id="9782655at2"/>
<dbReference type="PRINTS" id="PR00038">
    <property type="entry name" value="HTHLUXR"/>
</dbReference>
<dbReference type="PROSITE" id="PS00622">
    <property type="entry name" value="HTH_LUXR_1"/>
    <property type="match status" value="1"/>
</dbReference>
<dbReference type="EMBL" id="LT670817">
    <property type="protein sequence ID" value="SHH96531.1"/>
    <property type="molecule type" value="Genomic_DNA"/>
</dbReference>
<evidence type="ECO:0000259" key="6">
    <source>
        <dbReference type="PROSITE" id="PS50110"/>
    </source>
</evidence>
<dbReference type="PANTHER" id="PTHR44688:SF16">
    <property type="entry name" value="DNA-BINDING TRANSCRIPTIONAL ACTIVATOR DEVR_DOSR"/>
    <property type="match status" value="1"/>
</dbReference>
<evidence type="ECO:0000256" key="3">
    <source>
        <dbReference type="ARBA" id="ARBA00023163"/>
    </source>
</evidence>
<dbReference type="SUPFAM" id="SSF52172">
    <property type="entry name" value="CheY-like"/>
    <property type="match status" value="1"/>
</dbReference>
<dbReference type="PROSITE" id="PS50110">
    <property type="entry name" value="RESPONSE_REGULATORY"/>
    <property type="match status" value="1"/>
</dbReference>
<dbReference type="Gene3D" id="3.40.50.2300">
    <property type="match status" value="1"/>
</dbReference>
<evidence type="ECO:0000256" key="1">
    <source>
        <dbReference type="ARBA" id="ARBA00023015"/>
    </source>
</evidence>
<dbReference type="RefSeq" id="WP_079605421.1">
    <property type="nucleotide sequence ID" value="NZ_LT670817.1"/>
</dbReference>
<dbReference type="InterPro" id="IPR016032">
    <property type="entry name" value="Sig_transdc_resp-reg_C-effctor"/>
</dbReference>
<dbReference type="Pfam" id="PF00072">
    <property type="entry name" value="Response_reg"/>
    <property type="match status" value="1"/>
</dbReference>
<evidence type="ECO:0000259" key="5">
    <source>
        <dbReference type="PROSITE" id="PS50043"/>
    </source>
</evidence>
<sequence length="229" mass="24456">MQSKGSPVRIVYIVDDDAALLGSLERTFRAAGLTAVSYQTAFAFLDAAPDLSDGCLLLDIIMPEMDGLELQERLNSLGFNMPVIVMTAWGDVETAVQAMKSGAVDFIEKPFNDEALLDAINAALALDGGPTRDRESVVAAKLMAKLSPRERQVLDGLVAGRSTKQIAYDLGISARTVEVHRARMLARLGTHSLAEAIRLAVLAGLPPADLKANDAVRQRLSGASRGLPE</sequence>
<dbReference type="CDD" id="cd17537">
    <property type="entry name" value="REC_FixJ"/>
    <property type="match status" value="1"/>
</dbReference>
<evidence type="ECO:0000313" key="8">
    <source>
        <dbReference type="Proteomes" id="UP000189796"/>
    </source>
</evidence>
<keyword evidence="2" id="KW-0238">DNA-binding</keyword>
<evidence type="ECO:0000256" key="4">
    <source>
        <dbReference type="PROSITE-ProRule" id="PRU00169"/>
    </source>
</evidence>
<dbReference type="CDD" id="cd06170">
    <property type="entry name" value="LuxR_C_like"/>
    <property type="match status" value="1"/>
</dbReference>
<dbReference type="AlphaFoldDB" id="A0A1M5X9Q9"/>
<dbReference type="GO" id="GO:0000160">
    <property type="term" value="P:phosphorelay signal transduction system"/>
    <property type="evidence" value="ECO:0007669"/>
    <property type="project" value="InterPro"/>
</dbReference>
<dbReference type="PANTHER" id="PTHR44688">
    <property type="entry name" value="DNA-BINDING TRANSCRIPTIONAL ACTIVATOR DEVR_DOSR"/>
    <property type="match status" value="1"/>
</dbReference>
<dbReference type="SMART" id="SM00421">
    <property type="entry name" value="HTH_LUXR"/>
    <property type="match status" value="1"/>
</dbReference>
<evidence type="ECO:0000313" key="7">
    <source>
        <dbReference type="EMBL" id="SHH96531.1"/>
    </source>
</evidence>
<protein>
    <submittedName>
        <fullName evidence="7">Two component transcriptional regulator, LuxR family</fullName>
    </submittedName>
</protein>
<organism evidence="7 8">
    <name type="scientific">Bradyrhizobium erythrophlei</name>
    <dbReference type="NCBI Taxonomy" id="1437360"/>
    <lineage>
        <taxon>Bacteria</taxon>
        <taxon>Pseudomonadati</taxon>
        <taxon>Pseudomonadota</taxon>
        <taxon>Alphaproteobacteria</taxon>
        <taxon>Hyphomicrobiales</taxon>
        <taxon>Nitrobacteraceae</taxon>
        <taxon>Bradyrhizobium</taxon>
    </lineage>
</organism>
<dbReference type="GO" id="GO:0006355">
    <property type="term" value="P:regulation of DNA-templated transcription"/>
    <property type="evidence" value="ECO:0007669"/>
    <property type="project" value="InterPro"/>
</dbReference>
<name>A0A1M5X9Q9_9BRAD</name>
<feature type="modified residue" description="4-aspartylphosphate" evidence="4">
    <location>
        <position position="59"/>
    </location>
</feature>
<dbReference type="Pfam" id="PF00196">
    <property type="entry name" value="GerE"/>
    <property type="match status" value="1"/>
</dbReference>
<evidence type="ECO:0000256" key="2">
    <source>
        <dbReference type="ARBA" id="ARBA00023125"/>
    </source>
</evidence>
<dbReference type="InterPro" id="IPR001789">
    <property type="entry name" value="Sig_transdc_resp-reg_receiver"/>
</dbReference>
<keyword evidence="3" id="KW-0804">Transcription</keyword>
<feature type="domain" description="HTH luxR-type" evidence="5">
    <location>
        <begin position="139"/>
        <end position="204"/>
    </location>
</feature>
<gene>
    <name evidence="7" type="ORF">SAMN05443248_7157</name>
</gene>
<feature type="domain" description="Response regulatory" evidence="6">
    <location>
        <begin position="10"/>
        <end position="124"/>
    </location>
</feature>
<dbReference type="Gene3D" id="1.10.10.10">
    <property type="entry name" value="Winged helix-like DNA-binding domain superfamily/Winged helix DNA-binding domain"/>
    <property type="match status" value="1"/>
</dbReference>
<keyword evidence="4" id="KW-0597">Phosphoprotein</keyword>
<dbReference type="InterPro" id="IPR011006">
    <property type="entry name" value="CheY-like_superfamily"/>
</dbReference>
<proteinExistence type="predicted"/>
<dbReference type="SUPFAM" id="SSF46894">
    <property type="entry name" value="C-terminal effector domain of the bipartite response regulators"/>
    <property type="match status" value="1"/>
</dbReference>
<dbReference type="InterPro" id="IPR036388">
    <property type="entry name" value="WH-like_DNA-bd_sf"/>
</dbReference>
<reference evidence="7 8" key="1">
    <citation type="submission" date="2016-11" db="EMBL/GenBank/DDBJ databases">
        <authorList>
            <person name="Jaros S."/>
            <person name="Januszkiewicz K."/>
            <person name="Wedrychowicz H."/>
        </authorList>
    </citation>
    <scope>NUCLEOTIDE SEQUENCE [LARGE SCALE GENOMIC DNA]</scope>
    <source>
        <strain evidence="7 8">GAS138</strain>
    </source>
</reference>